<evidence type="ECO:0000313" key="3">
    <source>
        <dbReference type="Proteomes" id="UP001476282"/>
    </source>
</evidence>
<dbReference type="InterPro" id="IPR036514">
    <property type="entry name" value="SGNH_hydro_sf"/>
</dbReference>
<dbReference type="PANTHER" id="PTHR30383:SF5">
    <property type="entry name" value="SGNH HYDROLASE-TYPE ESTERASE DOMAIN-CONTAINING PROTEIN"/>
    <property type="match status" value="1"/>
</dbReference>
<dbReference type="InterPro" id="IPR003961">
    <property type="entry name" value="FN3_dom"/>
</dbReference>
<dbReference type="RefSeq" id="WP_353566482.1">
    <property type="nucleotide sequence ID" value="NZ_BAABRI010000007.1"/>
</dbReference>
<comment type="caution">
    <text evidence="2">The sequence shown here is derived from an EMBL/GenBank/DDBJ whole genome shotgun (WGS) entry which is preliminary data.</text>
</comment>
<dbReference type="InterPro" id="IPR036116">
    <property type="entry name" value="FN3_sf"/>
</dbReference>
<dbReference type="InterPro" id="IPR013320">
    <property type="entry name" value="ConA-like_dom_sf"/>
</dbReference>
<organism evidence="2 3">
    <name type="scientific">Haloferula sargassicola</name>
    <dbReference type="NCBI Taxonomy" id="490096"/>
    <lineage>
        <taxon>Bacteria</taxon>
        <taxon>Pseudomonadati</taxon>
        <taxon>Verrucomicrobiota</taxon>
        <taxon>Verrucomicrobiia</taxon>
        <taxon>Verrucomicrobiales</taxon>
        <taxon>Verrucomicrobiaceae</taxon>
        <taxon>Haloferula</taxon>
    </lineage>
</organism>
<feature type="domain" description="Fibronectin type-III" evidence="1">
    <location>
        <begin position="677"/>
        <end position="769"/>
    </location>
</feature>
<dbReference type="PANTHER" id="PTHR30383">
    <property type="entry name" value="THIOESTERASE 1/PROTEASE 1/LYSOPHOSPHOLIPASE L1"/>
    <property type="match status" value="1"/>
</dbReference>
<dbReference type="Pfam" id="PF13472">
    <property type="entry name" value="Lipase_GDSL_2"/>
    <property type="match status" value="1"/>
</dbReference>
<evidence type="ECO:0000313" key="2">
    <source>
        <dbReference type="EMBL" id="GAA5482339.1"/>
    </source>
</evidence>
<accession>A0ABP9UQR2</accession>
<reference evidence="2 3" key="1">
    <citation type="submission" date="2024-02" db="EMBL/GenBank/DDBJ databases">
        <title>Haloferula sargassicola NBRC 104335.</title>
        <authorList>
            <person name="Ichikawa N."/>
            <person name="Katano-Makiyama Y."/>
            <person name="Hidaka K."/>
        </authorList>
    </citation>
    <scope>NUCLEOTIDE SEQUENCE [LARGE SCALE GENOMIC DNA]</scope>
    <source>
        <strain evidence="2 3">NBRC 104335</strain>
    </source>
</reference>
<keyword evidence="3" id="KW-1185">Reference proteome</keyword>
<dbReference type="Gene3D" id="2.60.40.10">
    <property type="entry name" value="Immunoglobulins"/>
    <property type="match status" value="1"/>
</dbReference>
<dbReference type="Proteomes" id="UP001476282">
    <property type="component" value="Unassembled WGS sequence"/>
</dbReference>
<gene>
    <name evidence="2" type="ORF">Hsar01_01557</name>
</gene>
<protein>
    <recommendedName>
        <fullName evidence="1">Fibronectin type-III domain-containing protein</fullName>
    </recommendedName>
</protein>
<sequence length="1266" mass="132760">MYLQPTPHASPRQNRPIRAGAGRKLCSAAFAGILLAGTSRSEASLIAADGFDYPAGSALSLQTGPTGFSGAYTASNGGLSISAGGATYGDLAVSGNKLAFSGSNNNGNYGVFSSSPQAPGTTVYFSYLMQVDPGGSGYAGVSLFDGTSETLFTGRRNGTGNYFGLEPKDGDGADTTTRCTRPSMVVCRIDFESDSATIRMYINPQTADEPATADATVTRNSALTYDRVRFQSNGVAGNVDEFRLGDTFADVAPMTYGGIPAEVVVLGSSVAAGTGAIPQSEGWAYRLETLLEKPPAEVPGSHVDWTVHNASIGGDTTSKVLARFNNDVAVPRAGADIVMIGLSLANQGLVGSSNPQPVFDSFKNGMAEIVSRCRAEGFYPVIALCYPQNTYNAEQYAYVREMNLLLNTWDVPCVNFLGAIDDGNGHWVPGYSFDDGHPNSQGHLELFSSIVPTFFDAVIAGKTETPEWDGTPGYLRLQQDAGSPSPLVYTPDHEYRSLTLSYRLRTTDTGSVAAIEAAGAGATMEVRDTELVYISPTGAETSIPADLNDGHWHSLALSHRKPTAQTLVFVDGQLEATISGALAAETFVVGGPGSTPGRAAAPLQADFQDVAIYRAAWTEDEARAQSDGALQQASLDVLATLNDAAPTQGAALDNEAQSFAEMTLETGSFTTAAVTTTPDGLTAVSYSPGTASLSWTDHAGGSATFTIERRQSGVAEPWVEIATTPGGTTIYDDSGLTAGTSYDYRISIPEGALQGDYSNVATVASAGQDSVSYDDWIASYYPPDAGEPSYLVDFNSSGSTDYGDLVWNTIASSGPSAPLALSDSSGRASGITVAISDGFDQVRDNAGSISTAYPSTAQTTLFALRDDNPLTGSITFGGLDPAETYDFGFFARRGALIEGYDYSGTYTFTGGGDPVTMVVDSATNNALAYALAIAPTAGGEVVLTITAGPGTGDDFPVINFMKIAKSTPGIHLVDFNTNAGPNYAGMGWNTVTSIAASGPYALADIYGNDDGFSLTLSDGFDQFRNDTITNLPDFAGAAQGSQFALRDDNPLTASMTFSGLDPAASYEFSFFAKRGTIIDGYDYSGTYTFTGAGDPVVVQTDGAVNTTLTEVPPLMPDASGNIVLTVSAGPNSGDDFPVLNFLRFATSVQSAAYLALIDPDADPDGDGISNFEEYARAFDPTVADGTPFRVGSFAHSPAGSVLEMTRYLRASDAELVLETSDDLSTWTPDEAITPMILDRSDNMETLRYEVPASETERFFRFAISPN</sequence>
<dbReference type="InterPro" id="IPR051532">
    <property type="entry name" value="Ester_Hydrolysis_Enzymes"/>
</dbReference>
<dbReference type="CDD" id="cd00063">
    <property type="entry name" value="FN3"/>
    <property type="match status" value="1"/>
</dbReference>
<dbReference type="InterPro" id="IPR013830">
    <property type="entry name" value="SGNH_hydro"/>
</dbReference>
<name>A0ABP9UQR2_9BACT</name>
<dbReference type="SUPFAM" id="SSF49265">
    <property type="entry name" value="Fibronectin type III"/>
    <property type="match status" value="1"/>
</dbReference>
<evidence type="ECO:0000259" key="1">
    <source>
        <dbReference type="PROSITE" id="PS50853"/>
    </source>
</evidence>
<dbReference type="CDD" id="cd00229">
    <property type="entry name" value="SGNH_hydrolase"/>
    <property type="match status" value="1"/>
</dbReference>
<dbReference type="InterPro" id="IPR013783">
    <property type="entry name" value="Ig-like_fold"/>
</dbReference>
<proteinExistence type="predicted"/>
<dbReference type="PROSITE" id="PS50853">
    <property type="entry name" value="FN3"/>
    <property type="match status" value="1"/>
</dbReference>
<dbReference type="Gene3D" id="2.60.120.200">
    <property type="match status" value="1"/>
</dbReference>
<dbReference type="EMBL" id="BAABRI010000007">
    <property type="protein sequence ID" value="GAA5482339.1"/>
    <property type="molecule type" value="Genomic_DNA"/>
</dbReference>
<dbReference type="SUPFAM" id="SSF49899">
    <property type="entry name" value="Concanavalin A-like lectins/glucanases"/>
    <property type="match status" value="1"/>
</dbReference>
<dbReference type="Gene3D" id="3.40.50.1110">
    <property type="entry name" value="SGNH hydrolase"/>
    <property type="match status" value="1"/>
</dbReference>
<dbReference type="SUPFAM" id="SSF52266">
    <property type="entry name" value="SGNH hydrolase"/>
    <property type="match status" value="1"/>
</dbReference>